<dbReference type="SUPFAM" id="SSF52317">
    <property type="entry name" value="Class I glutamine amidotransferase-like"/>
    <property type="match status" value="1"/>
</dbReference>
<dbReference type="PANTHER" id="PTHR42695:SF5">
    <property type="entry name" value="GLUTAMINE AMIDOTRANSFERASE YLR126C-RELATED"/>
    <property type="match status" value="1"/>
</dbReference>
<dbReference type="CDD" id="cd01741">
    <property type="entry name" value="GATase1_1"/>
    <property type="match status" value="1"/>
</dbReference>
<feature type="domain" description="Glutamine amidotransferase" evidence="1">
    <location>
        <begin position="79"/>
        <end position="191"/>
    </location>
</feature>
<dbReference type="AlphaFoldDB" id="A0A4Q2R7M3"/>
<reference evidence="2 3" key="2">
    <citation type="submission" date="2019-02" db="EMBL/GenBank/DDBJ databases">
        <title>'Lichenibacterium ramalinii' gen. nov. sp. nov., 'Lichenibacterium minor' gen. nov. sp. nov.</title>
        <authorList>
            <person name="Pankratov T."/>
        </authorList>
    </citation>
    <scope>NUCLEOTIDE SEQUENCE [LARGE SCALE GENOMIC DNA]</scope>
    <source>
        <strain evidence="2 3">RmlP001</strain>
    </source>
</reference>
<dbReference type="EMBL" id="QYBC01000020">
    <property type="protein sequence ID" value="RYB02438.1"/>
    <property type="molecule type" value="Genomic_DNA"/>
</dbReference>
<dbReference type="InterPro" id="IPR044992">
    <property type="entry name" value="ChyE-like"/>
</dbReference>
<reference evidence="2 3" key="1">
    <citation type="submission" date="2018-09" db="EMBL/GenBank/DDBJ databases">
        <authorList>
            <person name="Grouzdev D.S."/>
            <person name="Krutkina M.S."/>
        </authorList>
    </citation>
    <scope>NUCLEOTIDE SEQUENCE [LARGE SCALE GENOMIC DNA]</scope>
    <source>
        <strain evidence="2 3">RmlP001</strain>
    </source>
</reference>
<dbReference type="Pfam" id="PF00117">
    <property type="entry name" value="GATase"/>
    <property type="match status" value="1"/>
</dbReference>
<gene>
    <name evidence="2" type="ORF">D3272_21165</name>
</gene>
<dbReference type="RefSeq" id="WP_129221203.1">
    <property type="nucleotide sequence ID" value="NZ_QYBC01000020.1"/>
</dbReference>
<evidence type="ECO:0000313" key="2">
    <source>
        <dbReference type="EMBL" id="RYB02438.1"/>
    </source>
</evidence>
<name>A0A4Q2R7M3_9HYPH</name>
<dbReference type="PANTHER" id="PTHR42695">
    <property type="entry name" value="GLUTAMINE AMIDOTRANSFERASE YLR126C-RELATED"/>
    <property type="match status" value="1"/>
</dbReference>
<dbReference type="GO" id="GO:0016740">
    <property type="term" value="F:transferase activity"/>
    <property type="evidence" value="ECO:0007669"/>
    <property type="project" value="UniProtKB-KW"/>
</dbReference>
<evidence type="ECO:0000259" key="1">
    <source>
        <dbReference type="Pfam" id="PF00117"/>
    </source>
</evidence>
<dbReference type="GO" id="GO:0005829">
    <property type="term" value="C:cytosol"/>
    <property type="evidence" value="ECO:0007669"/>
    <property type="project" value="TreeGrafter"/>
</dbReference>
<keyword evidence="2" id="KW-0315">Glutamine amidotransferase</keyword>
<sequence>MTSIGILETGLPPTDLAARFGRYDAMVRRMLGDRYRYRTYTARSGELPTRPEDHDAYLVTGSSAGAYEALPWIPPLEAFIRSAQGRARMVGLCFGHQIMAQALGGRVEKSDKGWGLGLHRYAVTRAEPWMAGDAGDAARDLAVAASHQDQVVVAPDGATVLAASGFTPHAALLYAGGQALSFQFHPEFERGMAEALVELRRPHLPDGAADRMLASLAAPSDAPRVAGWIRAFLDRP</sequence>
<dbReference type="Gene3D" id="3.40.50.880">
    <property type="match status" value="1"/>
</dbReference>
<dbReference type="OrthoDB" id="9794816at2"/>
<accession>A0A4Q2R7M3</accession>
<dbReference type="InterPro" id="IPR017926">
    <property type="entry name" value="GATASE"/>
</dbReference>
<dbReference type="InterPro" id="IPR029062">
    <property type="entry name" value="Class_I_gatase-like"/>
</dbReference>
<comment type="caution">
    <text evidence="2">The sequence shown here is derived from an EMBL/GenBank/DDBJ whole genome shotgun (WGS) entry which is preliminary data.</text>
</comment>
<organism evidence="2 3">
    <name type="scientific">Lichenibacterium ramalinae</name>
    <dbReference type="NCBI Taxonomy" id="2316527"/>
    <lineage>
        <taxon>Bacteria</taxon>
        <taxon>Pseudomonadati</taxon>
        <taxon>Pseudomonadota</taxon>
        <taxon>Alphaproteobacteria</taxon>
        <taxon>Hyphomicrobiales</taxon>
        <taxon>Lichenihabitantaceae</taxon>
        <taxon>Lichenibacterium</taxon>
    </lineage>
</organism>
<protein>
    <submittedName>
        <fullName evidence="2">Type 1 glutamine amidotransferase</fullName>
    </submittedName>
</protein>
<evidence type="ECO:0000313" key="3">
    <source>
        <dbReference type="Proteomes" id="UP000289411"/>
    </source>
</evidence>
<keyword evidence="3" id="KW-1185">Reference proteome</keyword>
<dbReference type="PROSITE" id="PS51273">
    <property type="entry name" value="GATASE_TYPE_1"/>
    <property type="match status" value="1"/>
</dbReference>
<proteinExistence type="predicted"/>
<dbReference type="Proteomes" id="UP000289411">
    <property type="component" value="Unassembled WGS sequence"/>
</dbReference>
<keyword evidence="2" id="KW-0808">Transferase</keyword>